<comment type="caution">
    <text evidence="6">The sequence shown here is derived from an EMBL/GenBank/DDBJ whole genome shotgun (WGS) entry which is preliminary data.</text>
</comment>
<dbReference type="PROSITE" id="PS01124">
    <property type="entry name" value="HTH_ARAC_FAMILY_2"/>
    <property type="match status" value="1"/>
</dbReference>
<dbReference type="EMBL" id="BAAATD010000004">
    <property type="protein sequence ID" value="GAA2597730.1"/>
    <property type="molecule type" value="Genomic_DNA"/>
</dbReference>
<name>A0ABP6C3Q8_9ACTN</name>
<keyword evidence="2" id="KW-0238">DNA-binding</keyword>
<gene>
    <name evidence="6" type="ORF">GCM10010411_34050</name>
</gene>
<accession>A0ABP6C3Q8</accession>
<evidence type="ECO:0000256" key="2">
    <source>
        <dbReference type="ARBA" id="ARBA00023125"/>
    </source>
</evidence>
<feature type="region of interest" description="Disordered" evidence="4">
    <location>
        <begin position="294"/>
        <end position="350"/>
    </location>
</feature>
<dbReference type="InterPro" id="IPR018060">
    <property type="entry name" value="HTH_AraC"/>
</dbReference>
<keyword evidence="7" id="KW-1185">Reference proteome</keyword>
<feature type="region of interest" description="Disordered" evidence="4">
    <location>
        <begin position="103"/>
        <end position="131"/>
    </location>
</feature>
<reference evidence="7" key="1">
    <citation type="journal article" date="2019" name="Int. J. Syst. Evol. Microbiol.">
        <title>The Global Catalogue of Microorganisms (GCM) 10K type strain sequencing project: providing services to taxonomists for standard genome sequencing and annotation.</title>
        <authorList>
            <consortium name="The Broad Institute Genomics Platform"/>
            <consortium name="The Broad Institute Genome Sequencing Center for Infectious Disease"/>
            <person name="Wu L."/>
            <person name="Ma J."/>
        </authorList>
    </citation>
    <scope>NUCLEOTIDE SEQUENCE [LARGE SCALE GENOMIC DNA]</scope>
    <source>
        <strain evidence="7">JCM 6833</strain>
    </source>
</reference>
<proteinExistence type="predicted"/>
<keyword evidence="1" id="KW-0805">Transcription regulation</keyword>
<dbReference type="InterPro" id="IPR009057">
    <property type="entry name" value="Homeodomain-like_sf"/>
</dbReference>
<evidence type="ECO:0000313" key="6">
    <source>
        <dbReference type="EMBL" id="GAA2597730.1"/>
    </source>
</evidence>
<dbReference type="PANTHER" id="PTHR46796:SF6">
    <property type="entry name" value="ARAC SUBFAMILY"/>
    <property type="match status" value="1"/>
</dbReference>
<organism evidence="6 7">
    <name type="scientific">Actinomadura fulvescens</name>
    <dbReference type="NCBI Taxonomy" id="46160"/>
    <lineage>
        <taxon>Bacteria</taxon>
        <taxon>Bacillati</taxon>
        <taxon>Actinomycetota</taxon>
        <taxon>Actinomycetes</taxon>
        <taxon>Streptosporangiales</taxon>
        <taxon>Thermomonosporaceae</taxon>
        <taxon>Actinomadura</taxon>
    </lineage>
</organism>
<dbReference type="SMART" id="SM00342">
    <property type="entry name" value="HTH_ARAC"/>
    <property type="match status" value="1"/>
</dbReference>
<evidence type="ECO:0000256" key="3">
    <source>
        <dbReference type="ARBA" id="ARBA00023163"/>
    </source>
</evidence>
<dbReference type="SUPFAM" id="SSF46689">
    <property type="entry name" value="Homeodomain-like"/>
    <property type="match status" value="2"/>
</dbReference>
<evidence type="ECO:0000259" key="5">
    <source>
        <dbReference type="PROSITE" id="PS01124"/>
    </source>
</evidence>
<feature type="compositionally biased region" description="Low complexity" evidence="4">
    <location>
        <begin position="113"/>
        <end position="125"/>
    </location>
</feature>
<evidence type="ECO:0000313" key="7">
    <source>
        <dbReference type="Proteomes" id="UP001501509"/>
    </source>
</evidence>
<dbReference type="PANTHER" id="PTHR46796">
    <property type="entry name" value="HTH-TYPE TRANSCRIPTIONAL ACTIVATOR RHAS-RELATED"/>
    <property type="match status" value="1"/>
</dbReference>
<evidence type="ECO:0000256" key="1">
    <source>
        <dbReference type="ARBA" id="ARBA00023015"/>
    </source>
</evidence>
<dbReference type="Gene3D" id="1.10.10.60">
    <property type="entry name" value="Homeodomain-like"/>
    <property type="match status" value="1"/>
</dbReference>
<keyword evidence="3" id="KW-0804">Transcription</keyword>
<dbReference type="Pfam" id="PF12833">
    <property type="entry name" value="HTH_18"/>
    <property type="match status" value="1"/>
</dbReference>
<dbReference type="Proteomes" id="UP001501509">
    <property type="component" value="Unassembled WGS sequence"/>
</dbReference>
<protein>
    <submittedName>
        <fullName evidence="6">Helix-turn-helix transcriptional regulator</fullName>
    </submittedName>
</protein>
<feature type="domain" description="HTH araC/xylS-type" evidence="5">
    <location>
        <begin position="188"/>
        <end position="286"/>
    </location>
</feature>
<dbReference type="InterPro" id="IPR050204">
    <property type="entry name" value="AraC_XylS_family_regulators"/>
</dbReference>
<sequence length="350" mass="37349">MAESPYYRVQTVECADDHAGWSAPEWSAAPQIILVRRGRFRLSSGGRELMADPTVGYLHGPGTEQRFAHPAGGDVCTVITFTGDALIDDLWPRPAVTTVRATRGPARGEPRGPARGATRGATRGGSPAVSPAVPVDARLELAHRLLPRYRDDPAFGEAEAVLDLLTLALRGRRGTARGGTPGRAVLAERAREAIVASEPEATDLVALARLLETSPSHLSRTFRHHVGMTVSRYRNRVRVSRALTAIEDGETGLAALALSLGFSDQAHFSRVMRAELGRTPGAVRRLLAAQLCAQGSEPHGPAGPVEQRRAEPPFLELDGLADPGLRDAQPFGGPAEVQFLGQGQEDLDVA</sequence>
<evidence type="ECO:0000256" key="4">
    <source>
        <dbReference type="SAM" id="MobiDB-lite"/>
    </source>
</evidence>